<dbReference type="Proteomes" id="UP000283509">
    <property type="component" value="Unassembled WGS sequence"/>
</dbReference>
<reference evidence="2 3" key="1">
    <citation type="submission" date="2018-04" db="EMBL/GenBank/DDBJ databases">
        <authorList>
            <person name="Zhang X."/>
            <person name="Yuan J."/>
            <person name="Li F."/>
            <person name="Xiang J."/>
        </authorList>
    </citation>
    <scope>NUCLEOTIDE SEQUENCE [LARGE SCALE GENOMIC DNA]</scope>
    <source>
        <tissue evidence="2">Muscle</tissue>
    </source>
</reference>
<comment type="caution">
    <text evidence="2">The sequence shown here is derived from an EMBL/GenBank/DDBJ whole genome shotgun (WGS) entry which is preliminary data.</text>
</comment>
<name>A0A423TI66_PENVA</name>
<dbReference type="AlphaFoldDB" id="A0A423TI66"/>
<reference evidence="2 3" key="2">
    <citation type="submission" date="2019-01" db="EMBL/GenBank/DDBJ databases">
        <title>The decoding of complex shrimp genome reveals the adaptation for benthos swimmer, frequently molting mechanism and breeding impact on genome.</title>
        <authorList>
            <person name="Sun Y."/>
            <person name="Gao Y."/>
            <person name="Yu Y."/>
        </authorList>
    </citation>
    <scope>NUCLEOTIDE SEQUENCE [LARGE SCALE GENOMIC DNA]</scope>
    <source>
        <tissue evidence="2">Muscle</tissue>
    </source>
</reference>
<feature type="compositionally biased region" description="Pro residues" evidence="1">
    <location>
        <begin position="241"/>
        <end position="251"/>
    </location>
</feature>
<feature type="region of interest" description="Disordered" evidence="1">
    <location>
        <begin position="216"/>
        <end position="272"/>
    </location>
</feature>
<proteinExistence type="predicted"/>
<sequence>MNPSPLPRSPPSEPPGGASLGTGPPSRGASRHSCRTSGGTTSRRRYQREMRRPSFCCDQHGSGETQCQPQEGGESTLARVRRFLAVSMGARAAGRSPTTRCKHRALPPDPLHAPAHAVHSLLAEMKEAGVGVQGVLGRPLEDVMAAHGEDASGHGVPALVHLLCCYLLTHGVDYDTLVSEDWLRRGRGDWPSAAVPGRAAPRAHPTVSCYQDPAAPYGAWSRGPPRERKPVRGGPGGGRGPPSPPAPPPAAAQPLPAALPHGLHPPAAHQQP</sequence>
<dbReference type="EMBL" id="QCYY01001687">
    <property type="protein sequence ID" value="ROT76148.1"/>
    <property type="molecule type" value="Genomic_DNA"/>
</dbReference>
<evidence type="ECO:0000313" key="3">
    <source>
        <dbReference type="Proteomes" id="UP000283509"/>
    </source>
</evidence>
<feature type="region of interest" description="Disordered" evidence="1">
    <location>
        <begin position="1"/>
        <end position="74"/>
    </location>
</feature>
<evidence type="ECO:0000256" key="1">
    <source>
        <dbReference type="SAM" id="MobiDB-lite"/>
    </source>
</evidence>
<dbReference type="OrthoDB" id="6340748at2759"/>
<gene>
    <name evidence="2" type="ORF">C7M84_005277</name>
</gene>
<keyword evidence="3" id="KW-1185">Reference proteome</keyword>
<evidence type="ECO:0000313" key="2">
    <source>
        <dbReference type="EMBL" id="ROT76148.1"/>
    </source>
</evidence>
<feature type="compositionally biased region" description="Pro residues" evidence="1">
    <location>
        <begin position="1"/>
        <end position="14"/>
    </location>
</feature>
<protein>
    <submittedName>
        <fullName evidence="2">Uncharacterized protein</fullName>
    </submittedName>
</protein>
<feature type="compositionally biased region" description="Low complexity" evidence="1">
    <location>
        <begin position="252"/>
        <end position="272"/>
    </location>
</feature>
<organism evidence="2 3">
    <name type="scientific">Penaeus vannamei</name>
    <name type="common">Whiteleg shrimp</name>
    <name type="synonym">Litopenaeus vannamei</name>
    <dbReference type="NCBI Taxonomy" id="6689"/>
    <lineage>
        <taxon>Eukaryota</taxon>
        <taxon>Metazoa</taxon>
        <taxon>Ecdysozoa</taxon>
        <taxon>Arthropoda</taxon>
        <taxon>Crustacea</taxon>
        <taxon>Multicrustacea</taxon>
        <taxon>Malacostraca</taxon>
        <taxon>Eumalacostraca</taxon>
        <taxon>Eucarida</taxon>
        <taxon>Decapoda</taxon>
        <taxon>Dendrobranchiata</taxon>
        <taxon>Penaeoidea</taxon>
        <taxon>Penaeidae</taxon>
        <taxon>Penaeus</taxon>
    </lineage>
</organism>
<accession>A0A423TI66</accession>